<protein>
    <recommendedName>
        <fullName evidence="3">DNA-directed RNA polymerase II</fullName>
    </recommendedName>
</protein>
<dbReference type="EMBL" id="MSCT01000010">
    <property type="protein sequence ID" value="OLF54327.1"/>
    <property type="molecule type" value="Genomic_DNA"/>
</dbReference>
<evidence type="ECO:0000313" key="2">
    <source>
        <dbReference type="Proteomes" id="UP000185578"/>
    </source>
</evidence>
<proteinExistence type="predicted"/>
<comment type="caution">
    <text evidence="1">The sequence shown here is derived from an EMBL/GenBank/DDBJ whole genome shotgun (WGS) entry which is preliminary data.</text>
</comment>
<accession>A0A1Q8ERA6</accession>
<sequence>MADEFEPSATLLATVADANCPIATAELAAAATVDSAPRAMEFFAPAWAPRVVLLPMAIAPSSDAVVELATVSAAVPAELAAEPPMATLLTPSALLPKPAAVLAIPDAMDSNPSAVPHFAALARKPNAAPPAPVTSERLP</sequence>
<dbReference type="Proteomes" id="UP000185578">
    <property type="component" value="Unassembled WGS sequence"/>
</dbReference>
<evidence type="ECO:0000313" key="1">
    <source>
        <dbReference type="EMBL" id="OLF54327.1"/>
    </source>
</evidence>
<dbReference type="AlphaFoldDB" id="A0A1Q8ERA6"/>
<organism evidence="1 2">
    <name type="scientific">Pseudomonas chlororaphis</name>
    <dbReference type="NCBI Taxonomy" id="587753"/>
    <lineage>
        <taxon>Bacteria</taxon>
        <taxon>Pseudomonadati</taxon>
        <taxon>Pseudomonadota</taxon>
        <taxon>Gammaproteobacteria</taxon>
        <taxon>Pseudomonadales</taxon>
        <taxon>Pseudomonadaceae</taxon>
        <taxon>Pseudomonas</taxon>
    </lineage>
</organism>
<gene>
    <name evidence="1" type="ORF">BTN82_12560</name>
</gene>
<evidence type="ECO:0008006" key="3">
    <source>
        <dbReference type="Google" id="ProtNLM"/>
    </source>
</evidence>
<name>A0A1Q8ERA6_9PSED</name>
<reference evidence="1 2" key="1">
    <citation type="submission" date="2016-12" db="EMBL/GenBank/DDBJ databases">
        <authorList>
            <person name="Song W.-J."/>
            <person name="Kurnit D.M."/>
        </authorList>
    </citation>
    <scope>NUCLEOTIDE SEQUENCE [LARGE SCALE GENOMIC DNA]</scope>
    <source>
        <strain evidence="1 2">PCL1601</strain>
    </source>
</reference>